<protein>
    <submittedName>
        <fullName evidence="1">Uncharacterized protein</fullName>
    </submittedName>
</protein>
<dbReference type="AlphaFoldDB" id="A0AAD5V552"/>
<evidence type="ECO:0000313" key="2">
    <source>
        <dbReference type="Proteomes" id="UP001212997"/>
    </source>
</evidence>
<name>A0AAD5V552_9APHY</name>
<comment type="caution">
    <text evidence="1">The sequence shown here is derived from an EMBL/GenBank/DDBJ whole genome shotgun (WGS) entry which is preliminary data.</text>
</comment>
<reference evidence="1" key="1">
    <citation type="submission" date="2022-07" db="EMBL/GenBank/DDBJ databases">
        <title>Genome Sequence of Physisporinus lineatus.</title>
        <authorList>
            <person name="Buettner E."/>
        </authorList>
    </citation>
    <scope>NUCLEOTIDE SEQUENCE</scope>
    <source>
        <strain evidence="1">VT162</strain>
    </source>
</reference>
<organism evidence="1 2">
    <name type="scientific">Meripilus lineatus</name>
    <dbReference type="NCBI Taxonomy" id="2056292"/>
    <lineage>
        <taxon>Eukaryota</taxon>
        <taxon>Fungi</taxon>
        <taxon>Dikarya</taxon>
        <taxon>Basidiomycota</taxon>
        <taxon>Agaricomycotina</taxon>
        <taxon>Agaricomycetes</taxon>
        <taxon>Polyporales</taxon>
        <taxon>Meripilaceae</taxon>
        <taxon>Meripilus</taxon>
    </lineage>
</organism>
<dbReference type="EMBL" id="JANAWD010000117">
    <property type="protein sequence ID" value="KAJ3486556.1"/>
    <property type="molecule type" value="Genomic_DNA"/>
</dbReference>
<accession>A0AAD5V552</accession>
<proteinExistence type="predicted"/>
<evidence type="ECO:0000313" key="1">
    <source>
        <dbReference type="EMBL" id="KAJ3486556.1"/>
    </source>
</evidence>
<dbReference type="Proteomes" id="UP001212997">
    <property type="component" value="Unassembled WGS sequence"/>
</dbReference>
<keyword evidence="2" id="KW-1185">Reference proteome</keyword>
<sequence length="96" mass="11243">MVNRPKLAWDNTDNHATTPWVRWIIEQKTLLTENIPQGTRKITFATMHTEEPGQPIRTTANFFGRRGVHTRGEAQIVVRDRDIDIARDIWVIFFDI</sequence>
<gene>
    <name evidence="1" type="ORF">NLI96_g4146</name>
</gene>